<dbReference type="NCBIfam" id="TIGR00257">
    <property type="entry name" value="IMPACT_YIGZ"/>
    <property type="match status" value="1"/>
</dbReference>
<dbReference type="InterPro" id="IPR036956">
    <property type="entry name" value="Impact_N_sf"/>
</dbReference>
<dbReference type="KEGG" id="gph:GEMMAAP_18210"/>
<dbReference type="InterPro" id="IPR015796">
    <property type="entry name" value="Impact_YigZ-like"/>
</dbReference>
<dbReference type="OrthoDB" id="9813771at2"/>
<dbReference type="PANTHER" id="PTHR16301:SF20">
    <property type="entry name" value="IMPACT FAMILY MEMBER YIGZ"/>
    <property type="match status" value="1"/>
</dbReference>
<reference evidence="4 5" key="2">
    <citation type="journal article" date="2016" name="Environ. Microbiol. Rep.">
        <title>Metagenomic evidence for the presence of phototrophic Gemmatimonadetes bacteria in diverse environments.</title>
        <authorList>
            <person name="Zeng Y."/>
            <person name="Baumbach J."/>
            <person name="Barbosa E.G."/>
            <person name="Azevedo V."/>
            <person name="Zhang C."/>
            <person name="Koblizek M."/>
        </authorList>
    </citation>
    <scope>NUCLEOTIDE SEQUENCE [LARGE SCALE GENOMIC DNA]</scope>
    <source>
        <strain evidence="4 5">AP64</strain>
    </source>
</reference>
<evidence type="ECO:0000256" key="1">
    <source>
        <dbReference type="ARBA" id="ARBA00007665"/>
    </source>
</evidence>
<proteinExistence type="inferred from homology"/>
<dbReference type="SUPFAM" id="SSF54211">
    <property type="entry name" value="Ribosomal protein S5 domain 2-like"/>
    <property type="match status" value="1"/>
</dbReference>
<evidence type="ECO:0000259" key="3">
    <source>
        <dbReference type="Pfam" id="PF09186"/>
    </source>
</evidence>
<dbReference type="GO" id="GO:0006446">
    <property type="term" value="P:regulation of translational initiation"/>
    <property type="evidence" value="ECO:0007669"/>
    <property type="project" value="TreeGrafter"/>
</dbReference>
<protein>
    <submittedName>
        <fullName evidence="4">GTP-binding protein</fullName>
    </submittedName>
</protein>
<evidence type="ECO:0000313" key="4">
    <source>
        <dbReference type="EMBL" id="AMW06196.1"/>
    </source>
</evidence>
<dbReference type="InterPro" id="IPR001498">
    <property type="entry name" value="Impact_N"/>
</dbReference>
<dbReference type="EMBL" id="CP011454">
    <property type="protein sequence ID" value="AMW06196.1"/>
    <property type="molecule type" value="Genomic_DNA"/>
</dbReference>
<gene>
    <name evidence="4" type="ORF">GEMMAAP_18210</name>
</gene>
<dbReference type="Pfam" id="PF01205">
    <property type="entry name" value="Impact_N"/>
    <property type="match status" value="1"/>
</dbReference>
<keyword evidence="5" id="KW-1185">Reference proteome</keyword>
<dbReference type="Gene3D" id="3.30.230.30">
    <property type="entry name" value="Impact, N-terminal domain"/>
    <property type="match status" value="1"/>
</dbReference>
<accession>A0A143BM96</accession>
<feature type="domain" description="Impact N-terminal" evidence="2">
    <location>
        <begin position="21"/>
        <end position="127"/>
    </location>
</feature>
<organism evidence="4 5">
    <name type="scientific">Gemmatimonas phototrophica</name>
    <dbReference type="NCBI Taxonomy" id="1379270"/>
    <lineage>
        <taxon>Bacteria</taxon>
        <taxon>Pseudomonadati</taxon>
        <taxon>Gemmatimonadota</taxon>
        <taxon>Gemmatimonadia</taxon>
        <taxon>Gemmatimonadales</taxon>
        <taxon>Gemmatimonadaceae</taxon>
        <taxon>Gemmatimonas</taxon>
    </lineage>
</organism>
<evidence type="ECO:0000259" key="2">
    <source>
        <dbReference type="Pfam" id="PF01205"/>
    </source>
</evidence>
<dbReference type="InterPro" id="IPR020569">
    <property type="entry name" value="UPF0029_Impact_CS"/>
</dbReference>
<dbReference type="InterPro" id="IPR023582">
    <property type="entry name" value="Impact"/>
</dbReference>
<dbReference type="InterPro" id="IPR015269">
    <property type="entry name" value="UPF0029_Impact_C"/>
</dbReference>
<sequence>MSDARYPVPKGVHRVEQVIDRSRFLCTVARASSPEDAQTFIRSINVEFPDATHNCWAYVVGPPGSTDRIGMSDDGEPHGTAGRPMLTVLQHCGIGEIVAVVTRYYGGTKLGTGGLVKAYGGAVQEALLLLPTELRVDSVIATFRVSYAHIGAVQQLLLTLQAEVEHQTFDVEATFAVKLPRSELPALRAQLQNMTRGALAPIELA</sequence>
<dbReference type="PROSITE" id="PS00910">
    <property type="entry name" value="UPF0029"/>
    <property type="match status" value="1"/>
</dbReference>
<dbReference type="PANTHER" id="PTHR16301">
    <property type="entry name" value="IMPACT-RELATED"/>
    <property type="match status" value="1"/>
</dbReference>
<name>A0A143BM96_9BACT</name>
<comment type="similarity">
    <text evidence="1">Belongs to the IMPACT family.</text>
</comment>
<dbReference type="SUPFAM" id="SSF54980">
    <property type="entry name" value="EF-G C-terminal domain-like"/>
    <property type="match status" value="1"/>
</dbReference>
<dbReference type="AlphaFoldDB" id="A0A143BM96"/>
<evidence type="ECO:0000313" key="5">
    <source>
        <dbReference type="Proteomes" id="UP000076404"/>
    </source>
</evidence>
<dbReference type="Proteomes" id="UP000076404">
    <property type="component" value="Chromosome"/>
</dbReference>
<dbReference type="Gene3D" id="3.30.70.240">
    <property type="match status" value="1"/>
</dbReference>
<dbReference type="Pfam" id="PF09186">
    <property type="entry name" value="DUF1949"/>
    <property type="match status" value="1"/>
</dbReference>
<dbReference type="InterPro" id="IPR020568">
    <property type="entry name" value="Ribosomal_Su5_D2-typ_SF"/>
</dbReference>
<feature type="domain" description="UPF0029" evidence="3">
    <location>
        <begin position="144"/>
        <end position="197"/>
    </location>
</feature>
<reference evidence="4 5" key="1">
    <citation type="journal article" date="2014" name="Proc. Natl. Acad. Sci. U.S.A.">
        <title>Functional type 2 photosynthetic reaction centers found in the rare bacterial phylum Gemmatimonadetes.</title>
        <authorList>
            <person name="Zeng Y."/>
            <person name="Feng F."/>
            <person name="Medova H."/>
            <person name="Dean J."/>
            <person name="Koblizek M."/>
        </authorList>
    </citation>
    <scope>NUCLEOTIDE SEQUENCE [LARGE SCALE GENOMIC DNA]</scope>
    <source>
        <strain evidence="4 5">AP64</strain>
    </source>
</reference>
<dbReference type="InterPro" id="IPR035647">
    <property type="entry name" value="EFG_III/V"/>
</dbReference>
<dbReference type="GO" id="GO:0005737">
    <property type="term" value="C:cytoplasm"/>
    <property type="evidence" value="ECO:0007669"/>
    <property type="project" value="TreeGrafter"/>
</dbReference>
<dbReference type="RefSeq" id="WP_026850886.1">
    <property type="nucleotide sequence ID" value="NZ_CP011454.1"/>
</dbReference>
<dbReference type="STRING" id="1379270.GEMMAAP_18210"/>
<dbReference type="eggNOG" id="COG1739">
    <property type="taxonomic scope" value="Bacteria"/>
</dbReference>